<dbReference type="GeneID" id="13542802"/>
<organism evidence="2 3">
    <name type="scientific">Puccinia graminis f. sp. tritici (strain CRL 75-36-700-3 / race SCCL)</name>
    <name type="common">Black stem rust fungus</name>
    <dbReference type="NCBI Taxonomy" id="418459"/>
    <lineage>
        <taxon>Eukaryota</taxon>
        <taxon>Fungi</taxon>
        <taxon>Dikarya</taxon>
        <taxon>Basidiomycota</taxon>
        <taxon>Pucciniomycotina</taxon>
        <taxon>Pucciniomycetes</taxon>
        <taxon>Pucciniales</taxon>
        <taxon>Pucciniaceae</taxon>
        <taxon>Puccinia</taxon>
    </lineage>
</organism>
<dbReference type="VEuPathDB" id="FungiDB:PGTG_21793"/>
<dbReference type="STRING" id="418459.H6QSI0"/>
<evidence type="ECO:0000256" key="1">
    <source>
        <dbReference type="SAM" id="MobiDB-lite"/>
    </source>
</evidence>
<dbReference type="OrthoDB" id="278430at2759"/>
<dbReference type="RefSeq" id="XP_003889539.1">
    <property type="nucleotide sequence ID" value="XM_003889490.1"/>
</dbReference>
<dbReference type="AlphaFoldDB" id="H6QSI0"/>
<sequence>MEDSPPSTSSTSTTDQQQQQQQQQQPLNKNNNNLDPTLIEAINNGTIRDKQILLAAETEMGRFLSTDLQRQPLSSSLSNSLNSYQRMLVHRLGDSFGIKRTLESGQMYLERTATSAS</sequence>
<dbReference type="InParanoid" id="H6QSI0"/>
<accession>H6QSI0</accession>
<evidence type="ECO:0000313" key="2">
    <source>
        <dbReference type="EMBL" id="EHS63717.1"/>
    </source>
</evidence>
<dbReference type="SUPFAM" id="SSF82708">
    <property type="entry name" value="R3H domain"/>
    <property type="match status" value="1"/>
</dbReference>
<name>H6QSI0_PUCGT</name>
<evidence type="ECO:0008006" key="4">
    <source>
        <dbReference type="Google" id="ProtNLM"/>
    </source>
</evidence>
<reference evidence="3" key="1">
    <citation type="journal article" date="2011" name="Proc. Natl. Acad. Sci. U.S.A.">
        <title>Obligate biotrophy features unraveled by the genomic analysis of rust fungi.</title>
        <authorList>
            <person name="Duplessis S."/>
            <person name="Cuomo C.A."/>
            <person name="Lin Y.-C."/>
            <person name="Aerts A."/>
            <person name="Tisserant E."/>
            <person name="Veneault-Fourrey C."/>
            <person name="Joly D.L."/>
            <person name="Hacquard S."/>
            <person name="Amselem J."/>
            <person name="Cantarel B.L."/>
            <person name="Chiu R."/>
            <person name="Coutinho P.M."/>
            <person name="Feau N."/>
            <person name="Field M."/>
            <person name="Frey P."/>
            <person name="Gelhaye E."/>
            <person name="Goldberg J."/>
            <person name="Grabherr M.G."/>
            <person name="Kodira C.D."/>
            <person name="Kohler A."/>
            <person name="Kuees U."/>
            <person name="Lindquist E.A."/>
            <person name="Lucas S.M."/>
            <person name="Mago R."/>
            <person name="Mauceli E."/>
            <person name="Morin E."/>
            <person name="Murat C."/>
            <person name="Pangilinan J.L."/>
            <person name="Park R."/>
            <person name="Pearson M."/>
            <person name="Quesneville H."/>
            <person name="Rouhier N."/>
            <person name="Sakthikumar S."/>
            <person name="Salamov A.A."/>
            <person name="Schmutz J."/>
            <person name="Selles B."/>
            <person name="Shapiro H."/>
            <person name="Tanguay P."/>
            <person name="Tuskan G.A."/>
            <person name="Henrissat B."/>
            <person name="Van de Peer Y."/>
            <person name="Rouze P."/>
            <person name="Ellis J.G."/>
            <person name="Dodds P.N."/>
            <person name="Schein J.E."/>
            <person name="Zhong S."/>
            <person name="Hamelin R.C."/>
            <person name="Grigoriev I.V."/>
            <person name="Szabo L.J."/>
            <person name="Martin F."/>
        </authorList>
    </citation>
    <scope>NUCLEOTIDE SEQUENCE [LARGE SCALE GENOMIC DNA]</scope>
    <source>
        <strain evidence="3">CRL 75-36-700-3 / race SCCL</strain>
    </source>
</reference>
<dbReference type="InterPro" id="IPR036867">
    <property type="entry name" value="R3H_dom_sf"/>
</dbReference>
<gene>
    <name evidence="2" type="ORF">PGTG_21793</name>
</gene>
<dbReference type="Proteomes" id="UP000008783">
    <property type="component" value="Unassembled WGS sequence"/>
</dbReference>
<evidence type="ECO:0000313" key="3">
    <source>
        <dbReference type="Proteomes" id="UP000008783"/>
    </source>
</evidence>
<feature type="region of interest" description="Disordered" evidence="1">
    <location>
        <begin position="1"/>
        <end position="37"/>
    </location>
</feature>
<dbReference type="EMBL" id="DS178294">
    <property type="protein sequence ID" value="EHS63717.1"/>
    <property type="molecule type" value="Genomic_DNA"/>
</dbReference>
<dbReference type="KEGG" id="pgr:PGTG_21793"/>
<keyword evidence="3" id="KW-1185">Reference proteome</keyword>
<dbReference type="GO" id="GO:0003676">
    <property type="term" value="F:nucleic acid binding"/>
    <property type="evidence" value="ECO:0007669"/>
    <property type="project" value="InterPro"/>
</dbReference>
<dbReference type="Gene3D" id="3.30.1370.50">
    <property type="entry name" value="R3H-like domain"/>
    <property type="match status" value="1"/>
</dbReference>
<dbReference type="HOGENOM" id="CLU_2085961_0_0_1"/>
<protein>
    <recommendedName>
        <fullName evidence="4">R3H domain-containing protein</fullName>
    </recommendedName>
</protein>
<proteinExistence type="predicted"/>